<keyword evidence="2" id="KW-1185">Reference proteome</keyword>
<protein>
    <submittedName>
        <fullName evidence="1">Uncharacterized protein</fullName>
    </submittedName>
</protein>
<accession>A0AAD8P6S1</accession>
<organism evidence="1 2">
    <name type="scientific">Tagetes erecta</name>
    <name type="common">African marigold</name>
    <dbReference type="NCBI Taxonomy" id="13708"/>
    <lineage>
        <taxon>Eukaryota</taxon>
        <taxon>Viridiplantae</taxon>
        <taxon>Streptophyta</taxon>
        <taxon>Embryophyta</taxon>
        <taxon>Tracheophyta</taxon>
        <taxon>Spermatophyta</taxon>
        <taxon>Magnoliopsida</taxon>
        <taxon>eudicotyledons</taxon>
        <taxon>Gunneridae</taxon>
        <taxon>Pentapetalae</taxon>
        <taxon>asterids</taxon>
        <taxon>campanulids</taxon>
        <taxon>Asterales</taxon>
        <taxon>Asteraceae</taxon>
        <taxon>Asteroideae</taxon>
        <taxon>Heliantheae alliance</taxon>
        <taxon>Tageteae</taxon>
        <taxon>Tagetes</taxon>
    </lineage>
</organism>
<gene>
    <name evidence="1" type="ORF">QVD17_06728</name>
</gene>
<dbReference type="EMBL" id="JAUHHV010000001">
    <property type="protein sequence ID" value="KAK1440895.1"/>
    <property type="molecule type" value="Genomic_DNA"/>
</dbReference>
<proteinExistence type="predicted"/>
<evidence type="ECO:0000313" key="2">
    <source>
        <dbReference type="Proteomes" id="UP001229421"/>
    </source>
</evidence>
<evidence type="ECO:0000313" key="1">
    <source>
        <dbReference type="EMBL" id="KAK1440895.1"/>
    </source>
</evidence>
<name>A0AAD8P6S1_TARER</name>
<dbReference type="AlphaFoldDB" id="A0AAD8P6S1"/>
<dbReference type="Proteomes" id="UP001229421">
    <property type="component" value="Unassembled WGS sequence"/>
</dbReference>
<comment type="caution">
    <text evidence="1">The sequence shown here is derived from an EMBL/GenBank/DDBJ whole genome shotgun (WGS) entry which is preliminary data.</text>
</comment>
<sequence>MKDLFHPLHCGSLRCHKYRLSDVIRDGTRTMNATLYDDVVTQLQVYKAYQVLRSFTTTKLVYLHQNEPSIIQIHRLTIL</sequence>
<reference evidence="1" key="1">
    <citation type="journal article" date="2023" name="bioRxiv">
        <title>Improved chromosome-level genome assembly for marigold (Tagetes erecta).</title>
        <authorList>
            <person name="Jiang F."/>
            <person name="Yuan L."/>
            <person name="Wang S."/>
            <person name="Wang H."/>
            <person name="Xu D."/>
            <person name="Wang A."/>
            <person name="Fan W."/>
        </authorList>
    </citation>
    <scope>NUCLEOTIDE SEQUENCE</scope>
    <source>
        <strain evidence="1">WSJ</strain>
        <tissue evidence="1">Leaf</tissue>
    </source>
</reference>